<comment type="caution">
    <text evidence="3">The sequence shown here is derived from an EMBL/GenBank/DDBJ whole genome shotgun (WGS) entry which is preliminary data.</text>
</comment>
<gene>
    <name evidence="3" type="ORF">LPTSP4_08890</name>
</gene>
<feature type="chain" id="PRO_5015125222" description="Lipoprotein" evidence="2">
    <location>
        <begin position="21"/>
        <end position="114"/>
    </location>
</feature>
<feature type="region of interest" description="Disordered" evidence="1">
    <location>
        <begin position="89"/>
        <end position="114"/>
    </location>
</feature>
<dbReference type="Proteomes" id="UP000245133">
    <property type="component" value="Unassembled WGS sequence"/>
</dbReference>
<evidence type="ECO:0008006" key="5">
    <source>
        <dbReference type="Google" id="ProtNLM"/>
    </source>
</evidence>
<name>A0A2P2DXL4_9LEPT</name>
<evidence type="ECO:0000256" key="1">
    <source>
        <dbReference type="SAM" id="MobiDB-lite"/>
    </source>
</evidence>
<evidence type="ECO:0000256" key="2">
    <source>
        <dbReference type="SAM" id="SignalP"/>
    </source>
</evidence>
<accession>A0A2P2DXL4</accession>
<organism evidence="3 4">
    <name type="scientific">Leptospira ryugenii</name>
    <dbReference type="NCBI Taxonomy" id="1917863"/>
    <lineage>
        <taxon>Bacteria</taxon>
        <taxon>Pseudomonadati</taxon>
        <taxon>Spirochaetota</taxon>
        <taxon>Spirochaetia</taxon>
        <taxon>Leptospirales</taxon>
        <taxon>Leptospiraceae</taxon>
        <taxon>Leptospira</taxon>
    </lineage>
</organism>
<feature type="signal peptide" evidence="2">
    <location>
        <begin position="1"/>
        <end position="20"/>
    </location>
</feature>
<evidence type="ECO:0000313" key="4">
    <source>
        <dbReference type="Proteomes" id="UP000245133"/>
    </source>
</evidence>
<protein>
    <recommendedName>
        <fullName evidence="5">Lipoprotein</fullName>
    </recommendedName>
</protein>
<keyword evidence="2" id="KW-0732">Signal</keyword>
<reference evidence="3 4" key="1">
    <citation type="submission" date="2018-02" db="EMBL/GenBank/DDBJ databases">
        <title>Novel Leptospira species isolated from soil and water in Japan.</title>
        <authorList>
            <person name="Nakao R."/>
            <person name="Masuzawa T."/>
        </authorList>
    </citation>
    <scope>NUCLEOTIDE SEQUENCE [LARGE SCALE GENOMIC DNA]</scope>
    <source>
        <strain evidence="3 4">YH101</strain>
    </source>
</reference>
<dbReference type="RefSeq" id="WP_108974216.1">
    <property type="nucleotide sequence ID" value="NZ_BFBB01000003.1"/>
</dbReference>
<evidence type="ECO:0000313" key="3">
    <source>
        <dbReference type="EMBL" id="GBF49378.1"/>
    </source>
</evidence>
<sequence>MKLLLIALAFFATLIQCRTASEREVIQHDPFLPESQVRAKSIGPRESSIAIGAYPYYAEDPFLFYQVQHGQGSFQGRSLREYTLREKLQNRSQEGRSHQTTANPIPIGSIFQGR</sequence>
<proteinExistence type="predicted"/>
<dbReference type="EMBL" id="BFBB01000003">
    <property type="protein sequence ID" value="GBF49378.1"/>
    <property type="molecule type" value="Genomic_DNA"/>
</dbReference>
<keyword evidence="4" id="KW-1185">Reference proteome</keyword>
<dbReference type="AlphaFoldDB" id="A0A2P2DXL4"/>